<keyword evidence="15" id="KW-1185">Reference proteome</keyword>
<dbReference type="InParanoid" id="E9DSK6"/>
<feature type="region of interest" description="Disordered" evidence="12">
    <location>
        <begin position="197"/>
        <end position="216"/>
    </location>
</feature>
<dbReference type="AlphaFoldDB" id="E9DSK6"/>
<dbReference type="InterPro" id="IPR036206">
    <property type="entry name" value="ThiamineP_synth_sf"/>
</dbReference>
<evidence type="ECO:0000256" key="2">
    <source>
        <dbReference type="ARBA" id="ARBA00001946"/>
    </source>
</evidence>
<dbReference type="InterPro" id="IPR000417">
    <property type="entry name" value="Hyethyz_kinase"/>
</dbReference>
<keyword evidence="8" id="KW-0418">Kinase</keyword>
<sequence>MAVDYSVYLVTDSTPAILGDKDLISVVEASLRGGVTVVQYRDKHSAREDVVAVAKKLHQLTKGYGVPLLINDRVDVAVEIGCEGVHIGQDDMGDKKDTKSIIGPSGVADILAALDAAGHSSTPAVCIGGVNASNASAVLAGSASPRKALDGIAVVSAIIAADDPAAASRDLLGKVITAKIPNVVAAVARKTPLSHNMTNLACPPTPSPLSKPRGRAETDLTNATPIMSNYAEEAADLAKLGGALVLNMGTVTPEGLKNYAQALEAYNEAGRPVVLDPVGNLAASNASHASSAGATSVRREAVKTLLASGTFAVIKGNQSEIQTVHGAGVTQRGVDSSSSLTVPQRAQLVRSLARRRRCVVLLTGPTDLISDGRRTLRVDNGHGYLGMITGTGCTLGTTVSAMAAAYEEDALVATVAGTVMFGVAAEMAAQREDVRGPGSFVPAFLDELFGIRKATMEGDSKWLALAKVAAVDVADDE</sequence>
<dbReference type="GO" id="GO:0005737">
    <property type="term" value="C:cytoplasm"/>
    <property type="evidence" value="ECO:0007669"/>
    <property type="project" value="TreeGrafter"/>
</dbReference>
<evidence type="ECO:0000256" key="8">
    <source>
        <dbReference type="ARBA" id="ARBA00022777"/>
    </source>
</evidence>
<dbReference type="EMBL" id="GL698471">
    <property type="protein sequence ID" value="EFY93366.1"/>
    <property type="molecule type" value="Genomic_DNA"/>
</dbReference>
<keyword evidence="9" id="KW-0067">ATP-binding</keyword>
<dbReference type="CDD" id="cd01170">
    <property type="entry name" value="THZ_kinase"/>
    <property type="match status" value="1"/>
</dbReference>
<evidence type="ECO:0000313" key="14">
    <source>
        <dbReference type="EMBL" id="EFY93366.1"/>
    </source>
</evidence>
<keyword evidence="7" id="KW-0547">Nucleotide-binding</keyword>
<keyword evidence="10" id="KW-0460">Magnesium</keyword>
<protein>
    <recommendedName>
        <fullName evidence="4">hydroxyethylthiazole kinase</fullName>
        <ecNumber evidence="4">2.7.1.50</ecNumber>
    </recommendedName>
</protein>
<comment type="cofactor">
    <cofactor evidence="2">
        <name>Mg(2+)</name>
        <dbReference type="ChEBI" id="CHEBI:18420"/>
    </cofactor>
</comment>
<evidence type="ECO:0000256" key="5">
    <source>
        <dbReference type="ARBA" id="ARBA00022679"/>
    </source>
</evidence>
<evidence type="ECO:0000256" key="12">
    <source>
        <dbReference type="SAM" id="MobiDB-lite"/>
    </source>
</evidence>
<dbReference type="HOGENOM" id="CLU_019943_1_1_1"/>
<evidence type="ECO:0000259" key="13">
    <source>
        <dbReference type="Pfam" id="PF02581"/>
    </source>
</evidence>
<dbReference type="Pfam" id="PF02110">
    <property type="entry name" value="HK"/>
    <property type="match status" value="1"/>
</dbReference>
<comment type="catalytic activity">
    <reaction evidence="1">
        <text>5-(2-hydroxyethyl)-4-methylthiazole + ATP = 4-methyl-5-(2-phosphooxyethyl)-thiazole + ADP + H(+)</text>
        <dbReference type="Rhea" id="RHEA:24212"/>
        <dbReference type="ChEBI" id="CHEBI:15378"/>
        <dbReference type="ChEBI" id="CHEBI:17957"/>
        <dbReference type="ChEBI" id="CHEBI:30616"/>
        <dbReference type="ChEBI" id="CHEBI:58296"/>
        <dbReference type="ChEBI" id="CHEBI:456216"/>
        <dbReference type="EC" id="2.7.1.50"/>
    </reaction>
</comment>
<dbReference type="SUPFAM" id="SSF53613">
    <property type="entry name" value="Ribokinase-like"/>
    <property type="match status" value="1"/>
</dbReference>
<dbReference type="GO" id="GO:0004789">
    <property type="term" value="F:thiamine-phosphate diphosphorylase activity"/>
    <property type="evidence" value="ECO:0007669"/>
    <property type="project" value="TreeGrafter"/>
</dbReference>
<dbReference type="UniPathway" id="UPA00060">
    <property type="reaction ID" value="UER00139"/>
</dbReference>
<dbReference type="Proteomes" id="UP000002499">
    <property type="component" value="Unassembled WGS sequence"/>
</dbReference>
<dbReference type="Gene3D" id="3.40.1190.20">
    <property type="match status" value="1"/>
</dbReference>
<evidence type="ECO:0000256" key="7">
    <source>
        <dbReference type="ARBA" id="ARBA00022741"/>
    </source>
</evidence>
<evidence type="ECO:0000256" key="11">
    <source>
        <dbReference type="ARBA" id="ARBA00022977"/>
    </source>
</evidence>
<dbReference type="CDD" id="cd00564">
    <property type="entry name" value="TMP_TenI"/>
    <property type="match status" value="1"/>
</dbReference>
<organism evidence="15">
    <name type="scientific">Metarhizium acridum (strain CQMa 102)</name>
    <dbReference type="NCBI Taxonomy" id="655827"/>
    <lineage>
        <taxon>Eukaryota</taxon>
        <taxon>Fungi</taxon>
        <taxon>Dikarya</taxon>
        <taxon>Ascomycota</taxon>
        <taxon>Pezizomycotina</taxon>
        <taxon>Sordariomycetes</taxon>
        <taxon>Hypocreomycetidae</taxon>
        <taxon>Hypocreales</taxon>
        <taxon>Clavicipitaceae</taxon>
        <taxon>Metarhizium</taxon>
    </lineage>
</organism>
<evidence type="ECO:0000256" key="1">
    <source>
        <dbReference type="ARBA" id="ARBA00001771"/>
    </source>
</evidence>
<evidence type="ECO:0000313" key="15">
    <source>
        <dbReference type="Proteomes" id="UP000002499"/>
    </source>
</evidence>
<dbReference type="EC" id="2.7.1.50" evidence="4"/>
<keyword evidence="6" id="KW-0479">Metal-binding</keyword>
<dbReference type="FunCoup" id="E9DSK6">
    <property type="interactions" value="121"/>
</dbReference>
<dbReference type="Gene3D" id="3.20.20.70">
    <property type="entry name" value="Aldolase class I"/>
    <property type="match status" value="2"/>
</dbReference>
<reference evidence="14 15" key="1">
    <citation type="journal article" date="2011" name="PLoS Genet.">
        <title>Genome sequencing and comparative transcriptomics of the model entomopathogenic fungi Metarhizium anisopliae and M. acridum.</title>
        <authorList>
            <person name="Gao Q."/>
            <person name="Jin K."/>
            <person name="Ying S.H."/>
            <person name="Zhang Y."/>
            <person name="Xiao G."/>
            <person name="Shang Y."/>
            <person name="Duan Z."/>
            <person name="Hu X."/>
            <person name="Xie X.Q."/>
            <person name="Zhou G."/>
            <person name="Peng G."/>
            <person name="Luo Z."/>
            <person name="Huang W."/>
            <person name="Wang B."/>
            <person name="Fang W."/>
            <person name="Wang S."/>
            <person name="Zhong Y."/>
            <person name="Ma L.J."/>
            <person name="St Leger R.J."/>
            <person name="Zhao G.P."/>
            <person name="Pei Y."/>
            <person name="Feng M.G."/>
            <person name="Xia Y."/>
            <person name="Wang C."/>
        </authorList>
    </citation>
    <scope>NUCLEOTIDE SEQUENCE [LARGE SCALE GENOMIC DNA]</scope>
    <source>
        <strain evidence="14 15">CQMa 102</strain>
    </source>
</reference>
<feature type="domain" description="Thiamine phosphate synthase/TenI" evidence="13">
    <location>
        <begin position="7"/>
        <end position="104"/>
    </location>
</feature>
<dbReference type="SUPFAM" id="SSF51391">
    <property type="entry name" value="Thiamin phosphate synthase"/>
    <property type="match status" value="1"/>
</dbReference>
<dbReference type="STRING" id="655827.E9DSK6"/>
<keyword evidence="11" id="KW-0784">Thiamine biosynthesis</keyword>
<dbReference type="eggNOG" id="ENOG502QS2M">
    <property type="taxonomic scope" value="Eukaryota"/>
</dbReference>
<dbReference type="InterPro" id="IPR029056">
    <property type="entry name" value="Ribokinase-like"/>
</dbReference>
<dbReference type="GO" id="GO:0000287">
    <property type="term" value="F:magnesium ion binding"/>
    <property type="evidence" value="ECO:0007669"/>
    <property type="project" value="InterPro"/>
</dbReference>
<gene>
    <name evidence="14" type="ORF">MAC_00604</name>
</gene>
<dbReference type="InterPro" id="IPR022998">
    <property type="entry name" value="ThiamineP_synth_TenI"/>
</dbReference>
<accession>E9DSK6</accession>
<dbReference type="PANTHER" id="PTHR20857:SF23">
    <property type="entry name" value="THIAMINE BIOSYNTHETIC BIFUNCTIONAL ENZYME"/>
    <property type="match status" value="1"/>
</dbReference>
<dbReference type="PANTHER" id="PTHR20857">
    <property type="entry name" value="THIAMINE-PHOSPHATE PYROPHOSPHORYLASE"/>
    <property type="match status" value="1"/>
</dbReference>
<dbReference type="HAMAP" id="MF_00228">
    <property type="entry name" value="Thz_kinase"/>
    <property type="match status" value="1"/>
</dbReference>
<evidence type="ECO:0000256" key="3">
    <source>
        <dbReference type="ARBA" id="ARBA00004868"/>
    </source>
</evidence>
<dbReference type="OrthoDB" id="4994at2759"/>
<proteinExistence type="inferred from homology"/>
<evidence type="ECO:0000256" key="6">
    <source>
        <dbReference type="ARBA" id="ARBA00022723"/>
    </source>
</evidence>
<dbReference type="GO" id="GO:0009228">
    <property type="term" value="P:thiamine biosynthetic process"/>
    <property type="evidence" value="ECO:0007669"/>
    <property type="project" value="UniProtKB-KW"/>
</dbReference>
<evidence type="ECO:0000256" key="4">
    <source>
        <dbReference type="ARBA" id="ARBA00012129"/>
    </source>
</evidence>
<dbReference type="GO" id="GO:0009229">
    <property type="term" value="P:thiamine diphosphate biosynthetic process"/>
    <property type="evidence" value="ECO:0007669"/>
    <property type="project" value="UniProtKB-UniPathway"/>
</dbReference>
<dbReference type="InterPro" id="IPR013785">
    <property type="entry name" value="Aldolase_TIM"/>
</dbReference>
<dbReference type="GO" id="GO:0004417">
    <property type="term" value="F:hydroxyethylthiazole kinase activity"/>
    <property type="evidence" value="ECO:0007669"/>
    <property type="project" value="UniProtKB-EC"/>
</dbReference>
<evidence type="ECO:0000256" key="10">
    <source>
        <dbReference type="ARBA" id="ARBA00022842"/>
    </source>
</evidence>
<keyword evidence="5" id="KW-0808">Transferase</keyword>
<dbReference type="OMA" id="GQTDMPI"/>
<dbReference type="Pfam" id="PF02581">
    <property type="entry name" value="TMP-TENI"/>
    <property type="match status" value="1"/>
</dbReference>
<evidence type="ECO:0000256" key="9">
    <source>
        <dbReference type="ARBA" id="ARBA00022840"/>
    </source>
</evidence>
<dbReference type="GO" id="GO:0005524">
    <property type="term" value="F:ATP binding"/>
    <property type="evidence" value="ECO:0007669"/>
    <property type="project" value="UniProtKB-KW"/>
</dbReference>
<name>E9DSK6_METAQ</name>
<comment type="pathway">
    <text evidence="3">Cofactor biosynthesis; thiamine diphosphate biosynthesis; 4-methyl-5-(2-phosphoethyl)-thiazole from 5-(2-hydroxyethyl)-4-methylthiazole: step 1/1.</text>
</comment>